<dbReference type="Proteomes" id="UP001445076">
    <property type="component" value="Unassembled WGS sequence"/>
</dbReference>
<evidence type="ECO:0000256" key="2">
    <source>
        <dbReference type="ARBA" id="ARBA00022679"/>
    </source>
</evidence>
<keyword evidence="1 7" id="KW-0444">Lipid biosynthesis</keyword>
<dbReference type="GO" id="GO:0005524">
    <property type="term" value="F:ATP binding"/>
    <property type="evidence" value="ECO:0007669"/>
    <property type="project" value="UniProtKB-KW"/>
</dbReference>
<dbReference type="Gene3D" id="3.30.870.10">
    <property type="entry name" value="Endonuclease Chain A"/>
    <property type="match status" value="1"/>
</dbReference>
<evidence type="ECO:0000256" key="1">
    <source>
        <dbReference type="ARBA" id="ARBA00022516"/>
    </source>
</evidence>
<dbReference type="AlphaFoldDB" id="A0AAW0VUC6"/>
<dbReference type="PANTHER" id="PTHR12586">
    <property type="entry name" value="CDP-DIACYLGLYCEROL--SERINE O-PHOSPHATIDYLTRANSFERASE"/>
    <property type="match status" value="1"/>
</dbReference>
<gene>
    <name evidence="8" type="ORF">OTU49_013155</name>
</gene>
<dbReference type="EMBL" id="JARKIK010000254">
    <property type="protein sequence ID" value="KAK8720687.1"/>
    <property type="molecule type" value="Genomic_DNA"/>
</dbReference>
<keyword evidence="2 7" id="KW-0808">Transferase</keyword>
<protein>
    <recommendedName>
        <fullName evidence="7">CDP-diacylglycerol--glycerol-3-phosphate 3-phosphatidyltransferase</fullName>
        <ecNumber evidence="7">2.7.8.5</ecNumber>
    </recommendedName>
</protein>
<keyword evidence="5 7" id="KW-0594">Phospholipid biosynthesis</keyword>
<reference evidence="8 9" key="1">
    <citation type="journal article" date="2024" name="BMC Genomics">
        <title>Genome assembly of redclaw crayfish (Cherax quadricarinatus) provides insights into its immune adaptation and hypoxia tolerance.</title>
        <authorList>
            <person name="Liu Z."/>
            <person name="Zheng J."/>
            <person name="Li H."/>
            <person name="Fang K."/>
            <person name="Wang S."/>
            <person name="He J."/>
            <person name="Zhou D."/>
            <person name="Weng S."/>
            <person name="Chi M."/>
            <person name="Gu Z."/>
            <person name="He J."/>
            <person name="Li F."/>
            <person name="Wang M."/>
        </authorList>
    </citation>
    <scope>NUCLEOTIDE SEQUENCE [LARGE SCALE GENOMIC DNA]</scope>
    <source>
        <strain evidence="8">ZL_2023a</strain>
    </source>
</reference>
<sequence>MDTVSKFSLQLQTDNTTTVLPDTTCILANGFLGASGFAGAIPAAYTQLAKLFFETLQKGRQSKRITKFEYQRPSWTFHAKGLWYYQPYQSLPLLTMIGSPNFGKCQYFDT</sequence>
<evidence type="ECO:0000256" key="7">
    <source>
        <dbReference type="RuleBase" id="RU365024"/>
    </source>
</evidence>
<evidence type="ECO:0000256" key="4">
    <source>
        <dbReference type="ARBA" id="ARBA00023098"/>
    </source>
</evidence>
<comment type="similarity">
    <text evidence="7">Belongs to the CDP-alcohol phosphatidyltransferase class-II family.</text>
</comment>
<keyword evidence="3" id="KW-0677">Repeat</keyword>
<proteinExistence type="inferred from homology"/>
<keyword evidence="6 7" id="KW-1208">Phospholipid metabolism</keyword>
<keyword evidence="7" id="KW-0547">Nucleotide-binding</keyword>
<keyword evidence="9" id="KW-1185">Reference proteome</keyword>
<dbReference type="GO" id="GO:0005739">
    <property type="term" value="C:mitochondrion"/>
    <property type="evidence" value="ECO:0007669"/>
    <property type="project" value="UniProtKB-SubCell"/>
</dbReference>
<comment type="caution">
    <text evidence="8">The sequence shown here is derived from an EMBL/GenBank/DDBJ whole genome shotgun (WGS) entry which is preliminary data.</text>
</comment>
<keyword evidence="7" id="KW-0067">ATP-binding</keyword>
<evidence type="ECO:0000256" key="5">
    <source>
        <dbReference type="ARBA" id="ARBA00023209"/>
    </source>
</evidence>
<evidence type="ECO:0000256" key="3">
    <source>
        <dbReference type="ARBA" id="ARBA00022737"/>
    </source>
</evidence>
<dbReference type="GO" id="GO:0032049">
    <property type="term" value="P:cardiolipin biosynthetic process"/>
    <property type="evidence" value="ECO:0007669"/>
    <property type="project" value="InterPro"/>
</dbReference>
<dbReference type="GO" id="GO:0008444">
    <property type="term" value="F:CDP-diacylglycerol-glycerol-3-phosphate 3-phosphatidyltransferase activity"/>
    <property type="evidence" value="ECO:0007669"/>
    <property type="project" value="UniProtKB-EC"/>
</dbReference>
<keyword evidence="7" id="KW-0496">Mitochondrion</keyword>
<dbReference type="InterPro" id="IPR016270">
    <property type="entry name" value="PGS1"/>
</dbReference>
<name>A0AAW0VUC6_CHEQU</name>
<comment type="pathway">
    <text evidence="7">Phospholipid metabolism; phosphatidylglycerol biosynthesis; phosphatidylglycerol from CDP-diacylglycerol: step 1/2.</text>
</comment>
<dbReference type="EC" id="2.7.8.5" evidence="7"/>
<evidence type="ECO:0000256" key="6">
    <source>
        <dbReference type="ARBA" id="ARBA00023264"/>
    </source>
</evidence>
<dbReference type="PANTHER" id="PTHR12586:SF1">
    <property type="entry name" value="CDP-DIACYLGLYCEROL--GLYCEROL-3-PHOSPHATE 3-PHOSPHATIDYLTRANSFERASE, MITOCHONDRIAL"/>
    <property type="match status" value="1"/>
</dbReference>
<comment type="function">
    <text evidence="7">Functions in the biosynthesis of the anionic phospholipids phosphatidylglycerol and cardiolipin.</text>
</comment>
<comment type="subcellular location">
    <subcellularLocation>
        <location evidence="7">Mitochondrion</location>
    </subcellularLocation>
</comment>
<comment type="catalytic activity">
    <reaction evidence="7">
        <text>a CDP-1,2-diacyl-sn-glycerol + sn-glycerol 3-phosphate = a 1,2-diacyl-sn-glycero-3-phospho-(1'-sn-glycero-3'-phosphate) + CMP + H(+)</text>
        <dbReference type="Rhea" id="RHEA:12593"/>
        <dbReference type="ChEBI" id="CHEBI:15378"/>
        <dbReference type="ChEBI" id="CHEBI:57597"/>
        <dbReference type="ChEBI" id="CHEBI:58332"/>
        <dbReference type="ChEBI" id="CHEBI:60110"/>
        <dbReference type="ChEBI" id="CHEBI:60377"/>
        <dbReference type="EC" id="2.7.8.5"/>
    </reaction>
</comment>
<accession>A0AAW0VUC6</accession>
<organism evidence="8 9">
    <name type="scientific">Cherax quadricarinatus</name>
    <name type="common">Australian red claw crayfish</name>
    <dbReference type="NCBI Taxonomy" id="27406"/>
    <lineage>
        <taxon>Eukaryota</taxon>
        <taxon>Metazoa</taxon>
        <taxon>Ecdysozoa</taxon>
        <taxon>Arthropoda</taxon>
        <taxon>Crustacea</taxon>
        <taxon>Multicrustacea</taxon>
        <taxon>Malacostraca</taxon>
        <taxon>Eumalacostraca</taxon>
        <taxon>Eucarida</taxon>
        <taxon>Decapoda</taxon>
        <taxon>Pleocyemata</taxon>
        <taxon>Astacidea</taxon>
        <taxon>Parastacoidea</taxon>
        <taxon>Parastacidae</taxon>
        <taxon>Cherax</taxon>
    </lineage>
</organism>
<keyword evidence="4 7" id="KW-0443">Lipid metabolism</keyword>
<evidence type="ECO:0000313" key="8">
    <source>
        <dbReference type="EMBL" id="KAK8720687.1"/>
    </source>
</evidence>
<evidence type="ECO:0000313" key="9">
    <source>
        <dbReference type="Proteomes" id="UP001445076"/>
    </source>
</evidence>